<dbReference type="PROSITE" id="PS50888">
    <property type="entry name" value="BHLH"/>
    <property type="match status" value="1"/>
</dbReference>
<dbReference type="AlphaFoldDB" id="A0ABD2Q8Y3"/>
<dbReference type="Pfam" id="PF00010">
    <property type="entry name" value="HLH"/>
    <property type="match status" value="1"/>
</dbReference>
<dbReference type="SUPFAM" id="SSF47459">
    <property type="entry name" value="HLH, helix-loop-helix DNA-binding domain"/>
    <property type="match status" value="1"/>
</dbReference>
<dbReference type="Gene3D" id="4.10.280.10">
    <property type="entry name" value="Helix-loop-helix DNA-binding domain"/>
    <property type="match status" value="1"/>
</dbReference>
<dbReference type="PANTHER" id="PTHR23349">
    <property type="entry name" value="BASIC HELIX-LOOP-HELIX TRANSCRIPTION FACTOR, TWIST"/>
    <property type="match status" value="1"/>
</dbReference>
<feature type="domain" description="BHLH" evidence="1">
    <location>
        <begin position="10"/>
        <end position="62"/>
    </location>
</feature>
<sequence length="158" mass="18636">MEQISTSSFTDGCVASVRERKRMYSINSAFEELRSLLPTFPFERRLSKIDTLRLAIAYTSLLFDILESVPRAENEWQVHEFETQVQVYLSYRLSCHSQSSNQWYISGKMTALICHFSFDLHFMSAFFSVADLVSRLNWIRWDRLGFTFQPKFDLNSQF</sequence>
<comment type="caution">
    <text evidence="2">The sequence shown here is derived from an EMBL/GenBank/DDBJ whole genome shotgun (WGS) entry which is preliminary data.</text>
</comment>
<protein>
    <recommendedName>
        <fullName evidence="1">BHLH domain-containing protein</fullName>
    </recommendedName>
</protein>
<dbReference type="InterPro" id="IPR011598">
    <property type="entry name" value="bHLH_dom"/>
</dbReference>
<dbReference type="InterPro" id="IPR050283">
    <property type="entry name" value="E-box_TF_Regulators"/>
</dbReference>
<dbReference type="Proteomes" id="UP001626550">
    <property type="component" value="Unassembled WGS sequence"/>
</dbReference>
<gene>
    <name evidence="2" type="ORF">Ciccas_005710</name>
</gene>
<reference evidence="2 3" key="1">
    <citation type="submission" date="2024-11" db="EMBL/GenBank/DDBJ databases">
        <title>Adaptive evolution of stress response genes in parasites aligns with host niche diversity.</title>
        <authorList>
            <person name="Hahn C."/>
            <person name="Resl P."/>
        </authorList>
    </citation>
    <scope>NUCLEOTIDE SEQUENCE [LARGE SCALE GENOMIC DNA]</scope>
    <source>
        <strain evidence="2">EGGRZ-B1_66</strain>
        <tissue evidence="2">Body</tissue>
    </source>
</reference>
<evidence type="ECO:0000313" key="3">
    <source>
        <dbReference type="Proteomes" id="UP001626550"/>
    </source>
</evidence>
<keyword evidence="3" id="KW-1185">Reference proteome</keyword>
<evidence type="ECO:0000259" key="1">
    <source>
        <dbReference type="PROSITE" id="PS50888"/>
    </source>
</evidence>
<dbReference type="EMBL" id="JBJKFK010000696">
    <property type="protein sequence ID" value="KAL3315657.1"/>
    <property type="molecule type" value="Genomic_DNA"/>
</dbReference>
<accession>A0ABD2Q8Y3</accession>
<organism evidence="2 3">
    <name type="scientific">Cichlidogyrus casuarinus</name>
    <dbReference type="NCBI Taxonomy" id="1844966"/>
    <lineage>
        <taxon>Eukaryota</taxon>
        <taxon>Metazoa</taxon>
        <taxon>Spiralia</taxon>
        <taxon>Lophotrochozoa</taxon>
        <taxon>Platyhelminthes</taxon>
        <taxon>Monogenea</taxon>
        <taxon>Monopisthocotylea</taxon>
        <taxon>Dactylogyridea</taxon>
        <taxon>Ancyrocephalidae</taxon>
        <taxon>Cichlidogyrus</taxon>
    </lineage>
</organism>
<dbReference type="SMART" id="SM00353">
    <property type="entry name" value="HLH"/>
    <property type="match status" value="1"/>
</dbReference>
<proteinExistence type="predicted"/>
<dbReference type="PANTHER" id="PTHR23349:SF97">
    <property type="entry name" value="BHLH DOMAIN-CONTAINING PROTEIN"/>
    <property type="match status" value="1"/>
</dbReference>
<name>A0ABD2Q8Y3_9PLAT</name>
<dbReference type="InterPro" id="IPR036638">
    <property type="entry name" value="HLH_DNA-bd_sf"/>
</dbReference>
<evidence type="ECO:0000313" key="2">
    <source>
        <dbReference type="EMBL" id="KAL3315657.1"/>
    </source>
</evidence>